<evidence type="ECO:0000313" key="2">
    <source>
        <dbReference type="EMBL" id="KHO63583.1"/>
    </source>
</evidence>
<evidence type="ECO:0000259" key="1">
    <source>
        <dbReference type="Pfam" id="PF13590"/>
    </source>
</evidence>
<dbReference type="RefSeq" id="WP_039607283.1">
    <property type="nucleotide sequence ID" value="NZ_FMUP01000010.1"/>
</dbReference>
<keyword evidence="3" id="KW-1185">Reference proteome</keyword>
<dbReference type="STRING" id="706570.PT85_16675"/>
<reference evidence="2 3" key="1">
    <citation type="submission" date="2014-11" db="EMBL/GenBank/DDBJ databases">
        <title>Genome sequence of Pseudomonas tuomuerensis JCM 14085.</title>
        <authorList>
            <person name="Shin S.-K."/>
            <person name="Yi H."/>
        </authorList>
    </citation>
    <scope>NUCLEOTIDE SEQUENCE [LARGE SCALE GENOMIC DNA]</scope>
    <source>
        <strain evidence="2 3">JCM 14085</strain>
    </source>
</reference>
<dbReference type="OrthoDB" id="6881807at2"/>
<evidence type="ECO:0000313" key="3">
    <source>
        <dbReference type="Proteomes" id="UP000030980"/>
    </source>
</evidence>
<sequence length="165" mass="18357">MRHTAVLLLGIGLYACSTPDPAQVQILHDASDFGARREYQLIAPYADMPGAEATLLAESLQRSLARHGYRQGGSDAPLLIQYRLTSASQPLTYPVDVPPPSPLGPYQAIHRFEDVRGLLHLRVTDRNEQLLWEGAARTELSPERQRQQQIDRAVDALVQKLPVAR</sequence>
<dbReference type="AlphaFoldDB" id="A0A0B3BGG0"/>
<comment type="caution">
    <text evidence="2">The sequence shown here is derived from an EMBL/GenBank/DDBJ whole genome shotgun (WGS) entry which is preliminary data.</text>
</comment>
<dbReference type="EMBL" id="JTAK01000009">
    <property type="protein sequence ID" value="KHO63583.1"/>
    <property type="molecule type" value="Genomic_DNA"/>
</dbReference>
<accession>A0A0B3BGG0</accession>
<organism evidence="2 3">
    <name type="scientific">Pseudomonas flexibilis</name>
    <dbReference type="NCBI Taxonomy" id="706570"/>
    <lineage>
        <taxon>Bacteria</taxon>
        <taxon>Pseudomonadati</taxon>
        <taxon>Pseudomonadota</taxon>
        <taxon>Gammaproteobacteria</taxon>
        <taxon>Pseudomonadales</taxon>
        <taxon>Pseudomonadaceae</taxon>
        <taxon>Pseudomonas</taxon>
    </lineage>
</organism>
<feature type="domain" description="DUF4136" evidence="1">
    <location>
        <begin position="30"/>
        <end position="162"/>
    </location>
</feature>
<dbReference type="InterPro" id="IPR025411">
    <property type="entry name" value="DUF4136"/>
</dbReference>
<dbReference type="PROSITE" id="PS51257">
    <property type="entry name" value="PROKAR_LIPOPROTEIN"/>
    <property type="match status" value="1"/>
</dbReference>
<gene>
    <name evidence="2" type="ORF">PT85_16675</name>
</gene>
<protein>
    <recommendedName>
        <fullName evidence="1">DUF4136 domain-containing protein</fullName>
    </recommendedName>
</protein>
<proteinExistence type="predicted"/>
<dbReference type="Pfam" id="PF13590">
    <property type="entry name" value="DUF4136"/>
    <property type="match status" value="1"/>
</dbReference>
<dbReference type="Proteomes" id="UP000030980">
    <property type="component" value="Unassembled WGS sequence"/>
</dbReference>
<name>A0A0B3BGG0_9PSED</name>